<gene>
    <name evidence="2" type="ORF">J2Z28_000899</name>
</gene>
<keyword evidence="1" id="KW-0812">Transmembrane</keyword>
<dbReference type="EMBL" id="JAGIKV010000002">
    <property type="protein sequence ID" value="MBP2244289.1"/>
    <property type="molecule type" value="Genomic_DNA"/>
</dbReference>
<accession>A0ABS4RPR0</accession>
<keyword evidence="1" id="KW-0472">Membrane</keyword>
<protein>
    <submittedName>
        <fullName evidence="2">Co/Zn/Cd cation transporter (Cation efflux family)</fullName>
    </submittedName>
</protein>
<dbReference type="Proteomes" id="UP000810207">
    <property type="component" value="Unassembled WGS sequence"/>
</dbReference>
<proteinExistence type="predicted"/>
<organism evidence="2 3">
    <name type="scientific">Paenibacillus xylanexedens</name>
    <dbReference type="NCBI Taxonomy" id="528191"/>
    <lineage>
        <taxon>Bacteria</taxon>
        <taxon>Bacillati</taxon>
        <taxon>Bacillota</taxon>
        <taxon>Bacilli</taxon>
        <taxon>Bacillales</taxon>
        <taxon>Paenibacillaceae</taxon>
        <taxon>Paenibacillus</taxon>
    </lineage>
</organism>
<evidence type="ECO:0000313" key="2">
    <source>
        <dbReference type="EMBL" id="MBP2244289.1"/>
    </source>
</evidence>
<evidence type="ECO:0000256" key="1">
    <source>
        <dbReference type="SAM" id="Phobius"/>
    </source>
</evidence>
<sequence>MLLYNLHKRGNPSNDFHKYHLAIHLEGGLLLTLRCASFLMFNLLYVILAVAYLTLLIYKLRKSNYSKKQKVIYIMSGISAAILAAFIVGWNLYV</sequence>
<comment type="caution">
    <text evidence="2">The sequence shown here is derived from an EMBL/GenBank/DDBJ whole genome shotgun (WGS) entry which is preliminary data.</text>
</comment>
<keyword evidence="1" id="KW-1133">Transmembrane helix</keyword>
<keyword evidence="3" id="KW-1185">Reference proteome</keyword>
<name>A0ABS4RPR0_PAEXY</name>
<evidence type="ECO:0000313" key="3">
    <source>
        <dbReference type="Proteomes" id="UP000810207"/>
    </source>
</evidence>
<reference evidence="2 3" key="1">
    <citation type="submission" date="2021-03" db="EMBL/GenBank/DDBJ databases">
        <title>Genomic Encyclopedia of Type Strains, Phase IV (KMG-IV): sequencing the most valuable type-strain genomes for metagenomic binning, comparative biology and taxonomic classification.</title>
        <authorList>
            <person name="Goeker M."/>
        </authorList>
    </citation>
    <scope>NUCLEOTIDE SEQUENCE [LARGE SCALE GENOMIC DNA]</scope>
    <source>
        <strain evidence="2 3">DSM 21292</strain>
    </source>
</reference>
<feature type="transmembrane region" description="Helical" evidence="1">
    <location>
        <begin position="38"/>
        <end position="58"/>
    </location>
</feature>
<feature type="transmembrane region" description="Helical" evidence="1">
    <location>
        <begin position="70"/>
        <end position="93"/>
    </location>
</feature>